<dbReference type="AlphaFoldDB" id="A0A8T0A590"/>
<dbReference type="GO" id="GO:0005929">
    <property type="term" value="C:cilium"/>
    <property type="evidence" value="ECO:0007669"/>
    <property type="project" value="UniProtKB-ARBA"/>
</dbReference>
<comment type="subcellular location">
    <subcellularLocation>
        <location evidence="1">Cytoplasm</location>
    </subcellularLocation>
</comment>
<keyword evidence="2" id="KW-0963">Cytoplasm</keyword>
<evidence type="ECO:0000256" key="3">
    <source>
        <dbReference type="SAM" id="MobiDB-lite"/>
    </source>
</evidence>
<reference evidence="4" key="1">
    <citation type="submission" date="2020-08" db="EMBL/GenBank/DDBJ databases">
        <title>Chromosome-level assembly of Southern catfish (Silurus meridionalis) provides insights into visual adaptation to the nocturnal and benthic lifestyles.</title>
        <authorList>
            <person name="Zhang Y."/>
            <person name="Wang D."/>
            <person name="Peng Z."/>
        </authorList>
    </citation>
    <scope>NUCLEOTIDE SEQUENCE</scope>
    <source>
        <strain evidence="4">SWU-2019-XX</strain>
        <tissue evidence="4">Muscle</tissue>
    </source>
</reference>
<gene>
    <name evidence="4" type="ORF">HF521_015332</name>
</gene>
<evidence type="ECO:0000313" key="4">
    <source>
        <dbReference type="EMBL" id="KAF7686939.1"/>
    </source>
</evidence>
<dbReference type="Pfam" id="PF03148">
    <property type="entry name" value="Tektin"/>
    <property type="match status" value="1"/>
</dbReference>
<name>A0A8T0A590_SILME</name>
<dbReference type="GO" id="GO:0005737">
    <property type="term" value="C:cytoplasm"/>
    <property type="evidence" value="ECO:0007669"/>
    <property type="project" value="UniProtKB-SubCell"/>
</dbReference>
<proteinExistence type="predicted"/>
<evidence type="ECO:0000256" key="2">
    <source>
        <dbReference type="ARBA" id="ARBA00022490"/>
    </source>
</evidence>
<sequence>MAGAAQTMHRIGSAPVKDPGGLAVTLEEWETFSDMNITQAEKERSRSSSLRALVKNLLVQMAADMRTRHETTGSAMLLEEIASQEKG</sequence>
<protein>
    <submittedName>
        <fullName evidence="4">Uncharacterized protein</fullName>
    </submittedName>
</protein>
<keyword evidence="5" id="KW-1185">Reference proteome</keyword>
<dbReference type="Proteomes" id="UP000606274">
    <property type="component" value="Unassembled WGS sequence"/>
</dbReference>
<evidence type="ECO:0000256" key="1">
    <source>
        <dbReference type="ARBA" id="ARBA00004496"/>
    </source>
</evidence>
<dbReference type="InterPro" id="IPR048256">
    <property type="entry name" value="Tektin-like"/>
</dbReference>
<comment type="caution">
    <text evidence="4">The sequence shown here is derived from an EMBL/GenBank/DDBJ whole genome shotgun (WGS) entry which is preliminary data.</text>
</comment>
<accession>A0A8T0A590</accession>
<dbReference type="EMBL" id="JABFDY010000028">
    <property type="protein sequence ID" value="KAF7686939.1"/>
    <property type="molecule type" value="Genomic_DNA"/>
</dbReference>
<organism evidence="4 5">
    <name type="scientific">Silurus meridionalis</name>
    <name type="common">Southern catfish</name>
    <name type="synonym">Silurus soldatovi meridionalis</name>
    <dbReference type="NCBI Taxonomy" id="175797"/>
    <lineage>
        <taxon>Eukaryota</taxon>
        <taxon>Metazoa</taxon>
        <taxon>Chordata</taxon>
        <taxon>Craniata</taxon>
        <taxon>Vertebrata</taxon>
        <taxon>Euteleostomi</taxon>
        <taxon>Actinopterygii</taxon>
        <taxon>Neopterygii</taxon>
        <taxon>Teleostei</taxon>
        <taxon>Ostariophysi</taxon>
        <taxon>Siluriformes</taxon>
        <taxon>Siluridae</taxon>
        <taxon>Silurus</taxon>
    </lineage>
</organism>
<evidence type="ECO:0000313" key="5">
    <source>
        <dbReference type="Proteomes" id="UP000606274"/>
    </source>
</evidence>
<feature type="region of interest" description="Disordered" evidence="3">
    <location>
        <begin position="1"/>
        <end position="20"/>
    </location>
</feature>